<reference evidence="1 2" key="1">
    <citation type="submission" date="2016-07" db="EMBL/GenBank/DDBJ databases">
        <title>Pervasive Adenine N6-methylation of Active Genes in Fungi.</title>
        <authorList>
            <consortium name="DOE Joint Genome Institute"/>
            <person name="Mondo S.J."/>
            <person name="Dannebaum R.O."/>
            <person name="Kuo R.C."/>
            <person name="Labutti K."/>
            <person name="Haridas S."/>
            <person name="Kuo A."/>
            <person name="Salamov A."/>
            <person name="Ahrendt S.R."/>
            <person name="Lipzen A."/>
            <person name="Sullivan W."/>
            <person name="Andreopoulos W.B."/>
            <person name="Clum A."/>
            <person name="Lindquist E."/>
            <person name="Daum C."/>
            <person name="Ramamoorthy G.K."/>
            <person name="Gryganskyi A."/>
            <person name="Culley D."/>
            <person name="Magnuson J.K."/>
            <person name="James T.Y."/>
            <person name="O'Malley M.A."/>
            <person name="Stajich J.E."/>
            <person name="Spatafora J.W."/>
            <person name="Visel A."/>
            <person name="Grigoriev I.V."/>
        </authorList>
    </citation>
    <scope>NUCLEOTIDE SEQUENCE [LARGE SCALE GENOMIC DNA]</scope>
    <source>
        <strain evidence="1 2">12-1054</strain>
    </source>
</reference>
<dbReference type="AlphaFoldDB" id="A0A1Y2FDA6"/>
<protein>
    <submittedName>
        <fullName evidence="1">Uncharacterized protein</fullName>
    </submittedName>
</protein>
<evidence type="ECO:0000313" key="1">
    <source>
        <dbReference type="EMBL" id="ORY81910.1"/>
    </source>
</evidence>
<accession>A0A1Y2FDA6</accession>
<organism evidence="1 2">
    <name type="scientific">Protomyces lactucae-debilis</name>
    <dbReference type="NCBI Taxonomy" id="2754530"/>
    <lineage>
        <taxon>Eukaryota</taxon>
        <taxon>Fungi</taxon>
        <taxon>Dikarya</taxon>
        <taxon>Ascomycota</taxon>
        <taxon>Taphrinomycotina</taxon>
        <taxon>Taphrinomycetes</taxon>
        <taxon>Taphrinales</taxon>
        <taxon>Protomycetaceae</taxon>
        <taxon>Protomyces</taxon>
    </lineage>
</organism>
<comment type="caution">
    <text evidence="1">The sequence shown here is derived from an EMBL/GenBank/DDBJ whole genome shotgun (WGS) entry which is preliminary data.</text>
</comment>
<gene>
    <name evidence="1" type="ORF">BCR37DRAFT_379808</name>
</gene>
<evidence type="ECO:0000313" key="2">
    <source>
        <dbReference type="Proteomes" id="UP000193685"/>
    </source>
</evidence>
<keyword evidence="2" id="KW-1185">Reference proteome</keyword>
<proteinExistence type="predicted"/>
<name>A0A1Y2FDA6_PROLT</name>
<dbReference type="GeneID" id="63785949"/>
<dbReference type="RefSeq" id="XP_040725044.1">
    <property type="nucleotide sequence ID" value="XM_040869350.1"/>
</dbReference>
<dbReference type="EMBL" id="MCFI01000010">
    <property type="protein sequence ID" value="ORY81910.1"/>
    <property type="molecule type" value="Genomic_DNA"/>
</dbReference>
<dbReference type="Proteomes" id="UP000193685">
    <property type="component" value="Unassembled WGS sequence"/>
</dbReference>
<sequence length="54" mass="5980">MKRKNSSYLVNMLLVLLVSAALTSTLLTVVPWPVMRPEISDRGVHTTALDAVRD</sequence>